<dbReference type="RefSeq" id="WP_005202046.1">
    <property type="nucleotide sequence ID" value="NZ_BAFC01000007.1"/>
</dbReference>
<dbReference type="PROSITE" id="PS50943">
    <property type="entry name" value="HTH_CROC1"/>
    <property type="match status" value="1"/>
</dbReference>
<dbReference type="Gene3D" id="1.10.260.40">
    <property type="entry name" value="lambda repressor-like DNA-binding domains"/>
    <property type="match status" value="1"/>
</dbReference>
<dbReference type="Pfam" id="PF13560">
    <property type="entry name" value="HTH_31"/>
    <property type="match status" value="1"/>
</dbReference>
<gene>
    <name evidence="2" type="ORF">GOSPT_007_00300</name>
</gene>
<organism evidence="2 3">
    <name type="scientific">Gordonia sputi NBRC 100414</name>
    <dbReference type="NCBI Taxonomy" id="1089453"/>
    <lineage>
        <taxon>Bacteria</taxon>
        <taxon>Bacillati</taxon>
        <taxon>Actinomycetota</taxon>
        <taxon>Actinomycetes</taxon>
        <taxon>Mycobacteriales</taxon>
        <taxon>Gordoniaceae</taxon>
        <taxon>Gordonia</taxon>
    </lineage>
</organism>
<dbReference type="Proteomes" id="UP000005845">
    <property type="component" value="Unassembled WGS sequence"/>
</dbReference>
<reference evidence="2 3" key="1">
    <citation type="submission" date="2012-02" db="EMBL/GenBank/DDBJ databases">
        <title>Whole genome shotgun sequence of Gordonia sputi NBRC 100414.</title>
        <authorList>
            <person name="Yoshida I."/>
            <person name="Hosoyama A."/>
            <person name="Tsuchikane K."/>
            <person name="Katsumata H."/>
            <person name="Yamazaki S."/>
            <person name="Fujita N."/>
        </authorList>
    </citation>
    <scope>NUCLEOTIDE SEQUENCE [LARGE SCALE GENOMIC DNA]</scope>
    <source>
        <strain evidence="2 3">NBRC 100414</strain>
    </source>
</reference>
<dbReference type="eggNOG" id="COG1396">
    <property type="taxonomic scope" value="Bacteria"/>
</dbReference>
<evidence type="ECO:0000313" key="3">
    <source>
        <dbReference type="Proteomes" id="UP000005845"/>
    </source>
</evidence>
<accession>H5TVB1</accession>
<evidence type="ECO:0000313" key="2">
    <source>
        <dbReference type="EMBL" id="GAB37419.1"/>
    </source>
</evidence>
<dbReference type="InterPro" id="IPR001387">
    <property type="entry name" value="Cro/C1-type_HTH"/>
</dbReference>
<dbReference type="EMBL" id="BAFC01000007">
    <property type="protein sequence ID" value="GAB37419.1"/>
    <property type="molecule type" value="Genomic_DNA"/>
</dbReference>
<dbReference type="SMART" id="SM00530">
    <property type="entry name" value="HTH_XRE"/>
    <property type="match status" value="1"/>
</dbReference>
<dbReference type="InterPro" id="IPR010982">
    <property type="entry name" value="Lambda_DNA-bd_dom_sf"/>
</dbReference>
<proteinExistence type="predicted"/>
<keyword evidence="3" id="KW-1185">Reference proteome</keyword>
<name>H5TVB1_9ACTN</name>
<dbReference type="CDD" id="cd00093">
    <property type="entry name" value="HTH_XRE"/>
    <property type="match status" value="1"/>
</dbReference>
<keyword evidence="2" id="KW-0238">DNA-binding</keyword>
<comment type="caution">
    <text evidence="2">The sequence shown here is derived from an EMBL/GenBank/DDBJ whole genome shotgun (WGS) entry which is preliminary data.</text>
</comment>
<dbReference type="AlphaFoldDB" id="H5TVB1"/>
<protein>
    <submittedName>
        <fullName evidence="2">Putative Xre family DNA-binding protein</fullName>
    </submittedName>
</protein>
<dbReference type="GO" id="GO:0003677">
    <property type="term" value="F:DNA binding"/>
    <property type="evidence" value="ECO:0007669"/>
    <property type="project" value="UniProtKB-KW"/>
</dbReference>
<dbReference type="SUPFAM" id="SSF47413">
    <property type="entry name" value="lambda repressor-like DNA-binding domains"/>
    <property type="match status" value="1"/>
</dbReference>
<feature type="domain" description="HTH cro/C1-type" evidence="1">
    <location>
        <begin position="25"/>
        <end position="79"/>
    </location>
</feature>
<sequence length="138" mass="14824">MASRNDSHTQPAPEPLWREVTGRVLRRRRHERGERLVETARRAGVSSQYLSEIERGRKDASSELLAAVAGAVELSLLDLAREAAAELARVESALGAARRPGASRVPVTLRSIPAGSTPAAMQPIMPLSRMRGPVALAA</sequence>
<evidence type="ECO:0000259" key="1">
    <source>
        <dbReference type="PROSITE" id="PS50943"/>
    </source>
</evidence>